<evidence type="ECO:0000313" key="2">
    <source>
        <dbReference type="Proteomes" id="UP000767854"/>
    </source>
</evidence>
<dbReference type="RefSeq" id="WP_204661260.1">
    <property type="nucleotide sequence ID" value="NZ_JAFBDT010000001.1"/>
</dbReference>
<dbReference type="EMBL" id="JAFBDT010000001">
    <property type="protein sequence ID" value="MBM7560683.1"/>
    <property type="molecule type" value="Genomic_DNA"/>
</dbReference>
<reference evidence="1 2" key="1">
    <citation type="submission" date="2021-01" db="EMBL/GenBank/DDBJ databases">
        <title>Genomic Encyclopedia of Type Strains, Phase IV (KMG-IV): sequencing the most valuable type-strain genomes for metagenomic binning, comparative biology and taxonomic classification.</title>
        <authorList>
            <person name="Goeker M."/>
        </authorList>
    </citation>
    <scope>NUCLEOTIDE SEQUENCE [LARGE SCALE GENOMIC DNA]</scope>
    <source>
        <strain evidence="1 2">DSM 24436</strain>
    </source>
</reference>
<keyword evidence="2" id="KW-1185">Reference proteome</keyword>
<sequence length="311" mass="35807">MKNSLIILGIILILFLTTYYMESTTATIDIYSADANTLERLTVDKLTVHANASIEDRLLIITQGLSEKVFKLPMAFIEIKQIFNQDIAYINLLESPDKDKTHAWNIGYFQGSTGSAVTSIALVDSYLQPDYEGAWIDGVKFLYEGETIQFDHVYGLQQTQYRHKVYTLAEIDENDKLLENISLKSKSISDNKREITYELRGEFPANVMVQHYAANDSFNLLILESPIRALNIKVDFAENFMPYTETFDWKIPISNPDTFLEKLKNYDLTLYEKFINEDPVYLSVLLADFNSWLNAESEYLNSVRFIDIITD</sequence>
<accession>A0ABS2MMQ6</accession>
<protein>
    <submittedName>
        <fullName evidence="1">Uncharacterized protein</fullName>
    </submittedName>
</protein>
<proteinExistence type="predicted"/>
<organism evidence="1 2">
    <name type="scientific">Fusibacter tunisiensis</name>
    <dbReference type="NCBI Taxonomy" id="1008308"/>
    <lineage>
        <taxon>Bacteria</taxon>
        <taxon>Bacillati</taxon>
        <taxon>Bacillota</taxon>
        <taxon>Clostridia</taxon>
        <taxon>Eubacteriales</taxon>
        <taxon>Eubacteriales Family XII. Incertae Sedis</taxon>
        <taxon>Fusibacter</taxon>
    </lineage>
</organism>
<dbReference type="Proteomes" id="UP000767854">
    <property type="component" value="Unassembled WGS sequence"/>
</dbReference>
<comment type="caution">
    <text evidence="1">The sequence shown here is derived from an EMBL/GenBank/DDBJ whole genome shotgun (WGS) entry which is preliminary data.</text>
</comment>
<evidence type="ECO:0000313" key="1">
    <source>
        <dbReference type="EMBL" id="MBM7560683.1"/>
    </source>
</evidence>
<name>A0ABS2MMQ6_9FIRM</name>
<gene>
    <name evidence="1" type="ORF">JOC49_000192</name>
</gene>